<dbReference type="EMBL" id="LSSL01002780">
    <property type="protein sequence ID" value="OLY81101.1"/>
    <property type="molecule type" value="Genomic_DNA"/>
</dbReference>
<dbReference type="Proteomes" id="UP000187455">
    <property type="component" value="Unassembled WGS sequence"/>
</dbReference>
<organism evidence="1 2">
    <name type="scientific">Smittium mucronatum</name>
    <dbReference type="NCBI Taxonomy" id="133383"/>
    <lineage>
        <taxon>Eukaryota</taxon>
        <taxon>Fungi</taxon>
        <taxon>Fungi incertae sedis</taxon>
        <taxon>Zoopagomycota</taxon>
        <taxon>Kickxellomycotina</taxon>
        <taxon>Harpellomycetes</taxon>
        <taxon>Harpellales</taxon>
        <taxon>Legeriomycetaceae</taxon>
        <taxon>Smittium</taxon>
    </lineage>
</organism>
<evidence type="ECO:0000313" key="2">
    <source>
        <dbReference type="Proteomes" id="UP000187455"/>
    </source>
</evidence>
<reference evidence="1 2" key="1">
    <citation type="journal article" date="2016" name="Mol. Biol. Evol.">
        <title>Genome-Wide Survey of Gut Fungi (Harpellales) Reveals the First Horizontally Transferred Ubiquitin Gene from a Mosquito Host.</title>
        <authorList>
            <person name="Wang Y."/>
            <person name="White M.M."/>
            <person name="Kvist S."/>
            <person name="Moncalvo J.M."/>
        </authorList>
    </citation>
    <scope>NUCLEOTIDE SEQUENCE [LARGE SCALE GENOMIC DNA]</scope>
    <source>
        <strain evidence="1 2">ALG-7-W6</strain>
    </source>
</reference>
<sequence>MGSEYSFKRIWNPLKEPRISEFLLAWIKKKDEPGVHQRSEGRSSILIRLKSNPEIQSRDQGFYSQFFMILKNSGGL</sequence>
<evidence type="ECO:0000313" key="1">
    <source>
        <dbReference type="EMBL" id="OLY81101.1"/>
    </source>
</evidence>
<comment type="caution">
    <text evidence="1">The sequence shown here is derived from an EMBL/GenBank/DDBJ whole genome shotgun (WGS) entry which is preliminary data.</text>
</comment>
<dbReference type="AlphaFoldDB" id="A0A1R0GW34"/>
<protein>
    <submittedName>
        <fullName evidence="1">Uncharacterized protein</fullName>
    </submittedName>
</protein>
<accession>A0A1R0GW34</accession>
<gene>
    <name evidence="1" type="ORF">AYI68_g4798</name>
</gene>
<name>A0A1R0GW34_9FUNG</name>
<proteinExistence type="predicted"/>
<keyword evidence="2" id="KW-1185">Reference proteome</keyword>